<dbReference type="RefSeq" id="WP_191071026.1">
    <property type="nucleotide sequence ID" value="NZ_JACRUO010000001.1"/>
</dbReference>
<organism evidence="11 12">
    <name type="scientific">Nanchangia anserum</name>
    <dbReference type="NCBI Taxonomy" id="2692125"/>
    <lineage>
        <taxon>Bacteria</taxon>
        <taxon>Bacillati</taxon>
        <taxon>Actinomycetota</taxon>
        <taxon>Actinomycetes</taxon>
        <taxon>Actinomycetales</taxon>
        <taxon>Actinomycetaceae</taxon>
        <taxon>Nanchangia</taxon>
    </lineage>
</organism>
<dbReference type="GO" id="GO:0019677">
    <property type="term" value="P:NAD+ catabolic process"/>
    <property type="evidence" value="ECO:0007669"/>
    <property type="project" value="TreeGrafter"/>
</dbReference>
<evidence type="ECO:0000256" key="8">
    <source>
        <dbReference type="ARBA" id="ARBA00023027"/>
    </source>
</evidence>
<keyword evidence="7" id="KW-0460">Magnesium</keyword>
<keyword evidence="12" id="KW-1185">Reference proteome</keyword>
<reference evidence="11 12" key="1">
    <citation type="submission" date="2020-08" db="EMBL/GenBank/DDBJ databases">
        <title>Winkia gen. nov., sp. nov., isolated from faeces of the Anser albifrons in China.</title>
        <authorList>
            <person name="Liu Q."/>
        </authorList>
    </citation>
    <scope>NUCLEOTIDE SEQUENCE [LARGE SCALE GENOMIC DNA]</scope>
    <source>
        <strain evidence="11 12">C62</strain>
    </source>
</reference>
<dbReference type="AlphaFoldDB" id="A0A8I0G6X4"/>
<evidence type="ECO:0000256" key="1">
    <source>
        <dbReference type="ARBA" id="ARBA00001946"/>
    </source>
</evidence>
<dbReference type="PROSITE" id="PS00893">
    <property type="entry name" value="NUDIX_BOX"/>
    <property type="match status" value="1"/>
</dbReference>
<keyword evidence="6 11" id="KW-0378">Hydrolase</keyword>
<dbReference type="NCBIfam" id="NF001299">
    <property type="entry name" value="PRK00241.1"/>
    <property type="match status" value="1"/>
</dbReference>
<proteinExistence type="inferred from homology"/>
<accession>A0A8I0G6X4</accession>
<dbReference type="GO" id="GO:0006742">
    <property type="term" value="P:NADP+ catabolic process"/>
    <property type="evidence" value="ECO:0007669"/>
    <property type="project" value="TreeGrafter"/>
</dbReference>
<dbReference type="PANTHER" id="PTHR42904">
    <property type="entry name" value="NUDIX HYDROLASE, NUDC SUBFAMILY"/>
    <property type="match status" value="1"/>
</dbReference>
<protein>
    <recommendedName>
        <fullName evidence="4">NAD(+) diphosphatase</fullName>
        <ecNumber evidence="4">3.6.1.22</ecNumber>
    </recommendedName>
</protein>
<dbReference type="EMBL" id="JACRUO010000001">
    <property type="protein sequence ID" value="MBD3688935.1"/>
    <property type="molecule type" value="Genomic_DNA"/>
</dbReference>
<dbReference type="CDD" id="cd03429">
    <property type="entry name" value="NUDIX_NADH_pyrophosphatase_Nudt13"/>
    <property type="match status" value="1"/>
</dbReference>
<dbReference type="PANTHER" id="PTHR42904:SF6">
    <property type="entry name" value="NAD-CAPPED RNA HYDROLASE NUDT12"/>
    <property type="match status" value="1"/>
</dbReference>
<dbReference type="InterPro" id="IPR000086">
    <property type="entry name" value="NUDIX_hydrolase_dom"/>
</dbReference>
<evidence type="ECO:0000313" key="11">
    <source>
        <dbReference type="EMBL" id="MBD3688935.1"/>
    </source>
</evidence>
<dbReference type="Pfam" id="PF00293">
    <property type="entry name" value="NUDIX"/>
    <property type="match status" value="1"/>
</dbReference>
<dbReference type="InterPro" id="IPR015797">
    <property type="entry name" value="NUDIX_hydrolase-like_dom_sf"/>
</dbReference>
<dbReference type="Gene3D" id="3.90.79.20">
    <property type="match status" value="1"/>
</dbReference>
<comment type="cofactor">
    <cofactor evidence="2">
        <name>Zn(2+)</name>
        <dbReference type="ChEBI" id="CHEBI:29105"/>
    </cofactor>
</comment>
<dbReference type="InterPro" id="IPR015376">
    <property type="entry name" value="Znr_NADH_PPase"/>
</dbReference>
<evidence type="ECO:0000259" key="10">
    <source>
        <dbReference type="PROSITE" id="PS51462"/>
    </source>
</evidence>
<dbReference type="GO" id="GO:0046872">
    <property type="term" value="F:metal ion binding"/>
    <property type="evidence" value="ECO:0007669"/>
    <property type="project" value="UniProtKB-KW"/>
</dbReference>
<dbReference type="Gene3D" id="3.90.79.10">
    <property type="entry name" value="Nucleoside Triphosphate Pyrophosphohydrolase"/>
    <property type="match status" value="1"/>
</dbReference>
<evidence type="ECO:0000256" key="9">
    <source>
        <dbReference type="ARBA" id="ARBA00023679"/>
    </source>
</evidence>
<evidence type="ECO:0000256" key="3">
    <source>
        <dbReference type="ARBA" id="ARBA00009595"/>
    </source>
</evidence>
<evidence type="ECO:0000256" key="6">
    <source>
        <dbReference type="ARBA" id="ARBA00022801"/>
    </source>
</evidence>
<name>A0A8I0G6X4_9ACTO</name>
<feature type="domain" description="Nudix hydrolase" evidence="10">
    <location>
        <begin position="176"/>
        <end position="300"/>
    </location>
</feature>
<comment type="similarity">
    <text evidence="3">Belongs to the Nudix hydrolase family. NudC subfamily.</text>
</comment>
<comment type="cofactor">
    <cofactor evidence="1">
        <name>Mg(2+)</name>
        <dbReference type="ChEBI" id="CHEBI:18420"/>
    </cofactor>
</comment>
<keyword evidence="8" id="KW-0520">NAD</keyword>
<dbReference type="SUPFAM" id="SSF55811">
    <property type="entry name" value="Nudix"/>
    <property type="match status" value="1"/>
</dbReference>
<keyword evidence="5" id="KW-0479">Metal-binding</keyword>
<evidence type="ECO:0000313" key="12">
    <source>
        <dbReference type="Proteomes" id="UP000627538"/>
    </source>
</evidence>
<dbReference type="GO" id="GO:0035529">
    <property type="term" value="F:NADH pyrophosphatase activity"/>
    <property type="evidence" value="ECO:0007669"/>
    <property type="project" value="TreeGrafter"/>
</dbReference>
<comment type="catalytic activity">
    <reaction evidence="9">
        <text>a 5'-end NAD(+)-phospho-ribonucleoside in mRNA + H2O = a 5'-end phospho-adenosine-phospho-ribonucleoside in mRNA + beta-nicotinamide D-ribonucleotide + 2 H(+)</text>
        <dbReference type="Rhea" id="RHEA:60876"/>
        <dbReference type="Rhea" id="RHEA-COMP:15698"/>
        <dbReference type="Rhea" id="RHEA-COMP:15719"/>
        <dbReference type="ChEBI" id="CHEBI:14649"/>
        <dbReference type="ChEBI" id="CHEBI:15377"/>
        <dbReference type="ChEBI" id="CHEBI:15378"/>
        <dbReference type="ChEBI" id="CHEBI:144029"/>
        <dbReference type="ChEBI" id="CHEBI:144051"/>
    </reaction>
    <physiologicalReaction direction="left-to-right" evidence="9">
        <dbReference type="Rhea" id="RHEA:60877"/>
    </physiologicalReaction>
</comment>
<dbReference type="InterPro" id="IPR050241">
    <property type="entry name" value="NAD-cap_RNA_hydrolase_NudC"/>
</dbReference>
<dbReference type="Pfam" id="PF09297">
    <property type="entry name" value="Zn_ribbon_NUD"/>
    <property type="match status" value="1"/>
</dbReference>
<evidence type="ECO:0000256" key="4">
    <source>
        <dbReference type="ARBA" id="ARBA00012381"/>
    </source>
</evidence>
<gene>
    <name evidence="11" type="primary">nudC</name>
    <name evidence="11" type="ORF">H8R10_01615</name>
</gene>
<comment type="caution">
    <text evidence="11">The sequence shown here is derived from an EMBL/GenBank/DDBJ whole genome shotgun (WGS) entry which is preliminary data.</text>
</comment>
<dbReference type="InterPro" id="IPR049734">
    <property type="entry name" value="NudC-like_C"/>
</dbReference>
<dbReference type="EC" id="3.6.1.22" evidence="4"/>
<evidence type="ECO:0000256" key="5">
    <source>
        <dbReference type="ARBA" id="ARBA00022723"/>
    </source>
</evidence>
<dbReference type="Proteomes" id="UP000627538">
    <property type="component" value="Unassembled WGS sequence"/>
</dbReference>
<evidence type="ECO:0000256" key="7">
    <source>
        <dbReference type="ARBA" id="ARBA00022842"/>
    </source>
</evidence>
<evidence type="ECO:0000256" key="2">
    <source>
        <dbReference type="ARBA" id="ARBA00001947"/>
    </source>
</evidence>
<sequence length="322" mass="35087">MTPVPAMARGGLDLATDARPTFDPDGAADARTRVIAIGPRRCILAANPRRLLDLSAAERARVFAARSPAERYRAGRLWMLGLDAGRLVVGIVLDEREAAALVPEQGAPAEEAWPAWRPLREAGELEGADATAASHAFALAHWWANSHHCARCGGASVPSAGGWEQRCTGCERIEYPRQDPSVIVAITDERDRLLLAHNVMWRPRSMSLIAGYIEAGEAVERGVEREVAEETGLSVSDITYVASQAWPFPRSLMLGFRARTRGGELRLADGELDRAAFFTRDDYDRACMSGEVTPPGPTAIAATLIEDWLGHPLRRPTHVAPW</sequence>
<dbReference type="InterPro" id="IPR020084">
    <property type="entry name" value="NUDIX_hydrolase_CS"/>
</dbReference>
<dbReference type="PROSITE" id="PS51462">
    <property type="entry name" value="NUDIX"/>
    <property type="match status" value="1"/>
</dbReference>
<dbReference type="GO" id="GO:0005829">
    <property type="term" value="C:cytosol"/>
    <property type="evidence" value="ECO:0007669"/>
    <property type="project" value="TreeGrafter"/>
</dbReference>